<dbReference type="OrthoDB" id="9763857at2"/>
<proteinExistence type="predicted"/>
<dbReference type="Pfam" id="PF00072">
    <property type="entry name" value="Response_reg"/>
    <property type="match status" value="1"/>
</dbReference>
<dbReference type="CDD" id="cd19920">
    <property type="entry name" value="REC_PA4781-like"/>
    <property type="match status" value="1"/>
</dbReference>
<dbReference type="InterPro" id="IPR011006">
    <property type="entry name" value="CheY-like_superfamily"/>
</dbReference>
<dbReference type="PANTHER" id="PTHR45228">
    <property type="entry name" value="CYCLIC DI-GMP PHOSPHODIESTERASE TM_0186-RELATED"/>
    <property type="match status" value="1"/>
</dbReference>
<dbReference type="CDD" id="cd00077">
    <property type="entry name" value="HDc"/>
    <property type="match status" value="1"/>
</dbReference>
<feature type="domain" description="HD-GYP" evidence="3">
    <location>
        <begin position="160"/>
        <end position="372"/>
    </location>
</feature>
<evidence type="ECO:0000259" key="3">
    <source>
        <dbReference type="PROSITE" id="PS51832"/>
    </source>
</evidence>
<evidence type="ECO:0000313" key="5">
    <source>
        <dbReference type="Proteomes" id="UP000197446"/>
    </source>
</evidence>
<dbReference type="AlphaFoldDB" id="A0A254NAT4"/>
<dbReference type="Gene3D" id="3.40.50.2300">
    <property type="match status" value="1"/>
</dbReference>
<dbReference type="EMBL" id="NISI01000001">
    <property type="protein sequence ID" value="OWR05096.1"/>
    <property type="molecule type" value="Genomic_DNA"/>
</dbReference>
<dbReference type="InterPro" id="IPR037522">
    <property type="entry name" value="HD_GYP_dom"/>
</dbReference>
<sequence>MNTLPASLNPIPGAHLATVLVVDDTPANLTLLAQVLKPDFRVQLAVSGAKALELCRRQPPDLIVLDVMMPEMDGYEVCRRLKADPATRRVPVIFLTALTRPEDEGAGFEAGGADFIHKPFHPATVRARVRTHLQLKLAEDQLLRHNAALSTELDARRREVERLRDTTLFVMVGLAEFRDADTGNHIQRTQEYVRTLARWIAAQPDGPADLTEYAIDELAKAAPLHDIGKVAIPDGILLKPGKLSADEWQVMKTHAEHGADLLQRAVDRLGDDAGLMLTYGRQIARHHHEKWDGSGYPDGLAGEAIPLAARLMAVADVYDALISARPYKKAMTHEEALAFIREGSGSHFDPHVVQALEACLDEVRAIAARWAD</sequence>
<dbReference type="PANTHER" id="PTHR45228:SF5">
    <property type="entry name" value="CYCLIC DI-GMP PHOSPHODIESTERASE VC_1348-RELATED"/>
    <property type="match status" value="1"/>
</dbReference>
<dbReference type="SUPFAM" id="SSF52172">
    <property type="entry name" value="CheY-like"/>
    <property type="match status" value="1"/>
</dbReference>
<evidence type="ECO:0000313" key="4">
    <source>
        <dbReference type="EMBL" id="OWR05096.1"/>
    </source>
</evidence>
<comment type="caution">
    <text evidence="4">The sequence shown here is derived from an EMBL/GenBank/DDBJ whole genome shotgun (WGS) entry which is preliminary data.</text>
</comment>
<dbReference type="RefSeq" id="WP_088481308.1">
    <property type="nucleotide sequence ID" value="NZ_JBCNLH010000010.1"/>
</dbReference>
<feature type="modified residue" description="4-aspartylphosphate" evidence="1">
    <location>
        <position position="66"/>
    </location>
</feature>
<keyword evidence="5" id="KW-1185">Reference proteome</keyword>
<dbReference type="GO" id="GO:0000160">
    <property type="term" value="P:phosphorelay signal transduction system"/>
    <property type="evidence" value="ECO:0007669"/>
    <property type="project" value="InterPro"/>
</dbReference>
<dbReference type="PROSITE" id="PS51832">
    <property type="entry name" value="HD_GYP"/>
    <property type="match status" value="1"/>
</dbReference>
<dbReference type="Gene3D" id="1.10.3210.10">
    <property type="entry name" value="Hypothetical protein af1432"/>
    <property type="match status" value="1"/>
</dbReference>
<dbReference type="Proteomes" id="UP000197446">
    <property type="component" value="Unassembled WGS sequence"/>
</dbReference>
<dbReference type="Pfam" id="PF13487">
    <property type="entry name" value="HD_5"/>
    <property type="match status" value="1"/>
</dbReference>
<protein>
    <submittedName>
        <fullName evidence="4">Two-component system response regulator</fullName>
    </submittedName>
</protein>
<dbReference type="InterPro" id="IPR003607">
    <property type="entry name" value="HD/PDEase_dom"/>
</dbReference>
<dbReference type="PROSITE" id="PS50110">
    <property type="entry name" value="RESPONSE_REGULATORY"/>
    <property type="match status" value="1"/>
</dbReference>
<dbReference type="SUPFAM" id="SSF109604">
    <property type="entry name" value="HD-domain/PDEase-like"/>
    <property type="match status" value="1"/>
</dbReference>
<dbReference type="GO" id="GO:0008081">
    <property type="term" value="F:phosphoric diester hydrolase activity"/>
    <property type="evidence" value="ECO:0007669"/>
    <property type="project" value="UniProtKB-ARBA"/>
</dbReference>
<dbReference type="SMART" id="SM00471">
    <property type="entry name" value="HDc"/>
    <property type="match status" value="1"/>
</dbReference>
<dbReference type="InterPro" id="IPR052020">
    <property type="entry name" value="Cyclic_di-GMP/3'3'-cGAMP_PDE"/>
</dbReference>
<keyword evidence="1" id="KW-0597">Phosphoprotein</keyword>
<evidence type="ECO:0000256" key="1">
    <source>
        <dbReference type="PROSITE-ProRule" id="PRU00169"/>
    </source>
</evidence>
<accession>A0A254NAT4</accession>
<reference evidence="4 5" key="1">
    <citation type="journal article" date="2007" name="Int. J. Syst. Evol. Microbiol.">
        <title>Description of Pelomonas aquatica sp. nov. and Pelomonas puraquae sp. nov., isolated from industrial and haemodialysis water.</title>
        <authorList>
            <person name="Gomila M."/>
            <person name="Bowien B."/>
            <person name="Falsen E."/>
            <person name="Moore E.R."/>
            <person name="Lalucat J."/>
        </authorList>
    </citation>
    <scope>NUCLEOTIDE SEQUENCE [LARGE SCALE GENOMIC DNA]</scope>
    <source>
        <strain evidence="4 5">CCUG 52769</strain>
    </source>
</reference>
<gene>
    <name evidence="4" type="ORF">CDO81_01000</name>
</gene>
<feature type="domain" description="Response regulatory" evidence="2">
    <location>
        <begin position="18"/>
        <end position="133"/>
    </location>
</feature>
<organism evidence="4 5">
    <name type="scientific">Roseateles puraquae</name>
    <dbReference type="NCBI Taxonomy" id="431059"/>
    <lineage>
        <taxon>Bacteria</taxon>
        <taxon>Pseudomonadati</taxon>
        <taxon>Pseudomonadota</taxon>
        <taxon>Betaproteobacteria</taxon>
        <taxon>Burkholderiales</taxon>
        <taxon>Sphaerotilaceae</taxon>
        <taxon>Roseateles</taxon>
    </lineage>
</organism>
<evidence type="ECO:0000259" key="2">
    <source>
        <dbReference type="PROSITE" id="PS50110"/>
    </source>
</evidence>
<dbReference type="SMART" id="SM00448">
    <property type="entry name" value="REC"/>
    <property type="match status" value="1"/>
</dbReference>
<name>A0A254NAT4_9BURK</name>
<dbReference type="InterPro" id="IPR001789">
    <property type="entry name" value="Sig_transdc_resp-reg_receiver"/>
</dbReference>